<keyword evidence="4" id="KW-1185">Reference proteome</keyword>
<feature type="transmembrane region" description="Helical" evidence="1">
    <location>
        <begin position="12"/>
        <end position="31"/>
    </location>
</feature>
<dbReference type="EMBL" id="JFFR01000023">
    <property type="protein sequence ID" value="KDN28139.1"/>
    <property type="molecule type" value="Genomic_DNA"/>
</dbReference>
<keyword evidence="1" id="KW-0472">Membrane</keyword>
<feature type="domain" description="TadE-like" evidence="2">
    <location>
        <begin position="11"/>
        <end position="52"/>
    </location>
</feature>
<gene>
    <name evidence="3" type="ORF">VFDL14_16395</name>
</gene>
<reference evidence="3 4" key="1">
    <citation type="submission" date="2014-02" db="EMBL/GenBank/DDBJ databases">
        <title>Vibrio fortis Dalian14 Genome Sequencing.</title>
        <authorList>
            <person name="Wang Y."/>
            <person name="Song L."/>
            <person name="Liu G."/>
            <person name="Ding J."/>
        </authorList>
    </citation>
    <scope>NUCLEOTIDE SEQUENCE [LARGE SCALE GENOMIC DNA]</scope>
    <source>
        <strain evidence="3 4">Dalian14</strain>
    </source>
</reference>
<dbReference type="OrthoDB" id="5906122at2"/>
<dbReference type="Proteomes" id="UP000027219">
    <property type="component" value="Unassembled WGS sequence"/>
</dbReference>
<dbReference type="Pfam" id="PF07811">
    <property type="entry name" value="TadE"/>
    <property type="match status" value="1"/>
</dbReference>
<accession>A0A066UVG9</accession>
<sequence length="142" mass="15394">MKANLKRQRGWAAVEVIIATPVLLFFLVLTLELGNMLIHYNVISKSVQNGARYAVSEVYGTQTGTLAPTSEIQNVVVYGKSSTGTALLSNLSTANVTVTPPSTDDYVRVSVNYSYVPHFIGIPFSSQSLSIPLQVTSVMRVL</sequence>
<name>A0A066UVG9_9VIBR</name>
<comment type="caution">
    <text evidence="3">The sequence shown here is derived from an EMBL/GenBank/DDBJ whole genome shotgun (WGS) entry which is preliminary data.</text>
</comment>
<evidence type="ECO:0000256" key="1">
    <source>
        <dbReference type="SAM" id="Phobius"/>
    </source>
</evidence>
<dbReference type="AlphaFoldDB" id="A0A066UVG9"/>
<dbReference type="RefSeq" id="WP_032551589.1">
    <property type="nucleotide sequence ID" value="NZ_JFFR01000023.1"/>
</dbReference>
<protein>
    <recommendedName>
        <fullName evidence="2">TadE-like domain-containing protein</fullName>
    </recommendedName>
</protein>
<proteinExistence type="predicted"/>
<keyword evidence="1" id="KW-1133">Transmembrane helix</keyword>
<dbReference type="STRING" id="212667.VFDL14_16395"/>
<organism evidence="3 4">
    <name type="scientific">Vibrio fortis</name>
    <dbReference type="NCBI Taxonomy" id="212667"/>
    <lineage>
        <taxon>Bacteria</taxon>
        <taxon>Pseudomonadati</taxon>
        <taxon>Pseudomonadota</taxon>
        <taxon>Gammaproteobacteria</taxon>
        <taxon>Vibrionales</taxon>
        <taxon>Vibrionaceae</taxon>
        <taxon>Vibrio</taxon>
    </lineage>
</organism>
<evidence type="ECO:0000313" key="4">
    <source>
        <dbReference type="Proteomes" id="UP000027219"/>
    </source>
</evidence>
<evidence type="ECO:0000313" key="3">
    <source>
        <dbReference type="EMBL" id="KDN28139.1"/>
    </source>
</evidence>
<dbReference type="InterPro" id="IPR012495">
    <property type="entry name" value="TadE-like_dom"/>
</dbReference>
<keyword evidence="1" id="KW-0812">Transmembrane</keyword>
<evidence type="ECO:0000259" key="2">
    <source>
        <dbReference type="Pfam" id="PF07811"/>
    </source>
</evidence>